<sequence>MRRAQAKLRNQVTDMVHDAVGDDDAGAAIIGQYADRFPDVDPVDPVPTWVPEPPIYSPPPTSFQPEPPPSGTRKPNRDDVVVPDEPTEEDLYYQRKSWLE</sequence>
<dbReference type="EMBL" id="CP109441">
    <property type="protein sequence ID" value="WUV45163.1"/>
    <property type="molecule type" value="Genomic_DNA"/>
</dbReference>
<feature type="compositionally biased region" description="Acidic residues" evidence="1">
    <location>
        <begin position="81"/>
        <end position="91"/>
    </location>
</feature>
<name>A0ABZ1YPX8_9NOCA</name>
<keyword evidence="3" id="KW-1185">Reference proteome</keyword>
<feature type="compositionally biased region" description="Pro residues" evidence="1">
    <location>
        <begin position="44"/>
        <end position="70"/>
    </location>
</feature>
<protein>
    <submittedName>
        <fullName evidence="2">Uncharacterized protein</fullName>
    </submittedName>
</protein>
<gene>
    <name evidence="2" type="ORF">OG563_39575</name>
</gene>
<organism evidence="2 3">
    <name type="scientific">Nocardia vinacea</name>
    <dbReference type="NCBI Taxonomy" id="96468"/>
    <lineage>
        <taxon>Bacteria</taxon>
        <taxon>Bacillati</taxon>
        <taxon>Actinomycetota</taxon>
        <taxon>Actinomycetes</taxon>
        <taxon>Mycobacteriales</taxon>
        <taxon>Nocardiaceae</taxon>
        <taxon>Nocardia</taxon>
    </lineage>
</organism>
<dbReference type="RefSeq" id="WP_327098371.1">
    <property type="nucleotide sequence ID" value="NZ_CP109149.1"/>
</dbReference>
<feature type="region of interest" description="Disordered" evidence="1">
    <location>
        <begin position="42"/>
        <end position="100"/>
    </location>
</feature>
<evidence type="ECO:0000313" key="2">
    <source>
        <dbReference type="EMBL" id="WUV45163.1"/>
    </source>
</evidence>
<dbReference type="Proteomes" id="UP001432062">
    <property type="component" value="Chromosome"/>
</dbReference>
<evidence type="ECO:0000313" key="3">
    <source>
        <dbReference type="Proteomes" id="UP001432062"/>
    </source>
</evidence>
<reference evidence="2" key="1">
    <citation type="submission" date="2022-10" db="EMBL/GenBank/DDBJ databases">
        <title>The complete genomes of actinobacterial strains from the NBC collection.</title>
        <authorList>
            <person name="Joergensen T.S."/>
            <person name="Alvarez Arevalo M."/>
            <person name="Sterndorff E.B."/>
            <person name="Faurdal D."/>
            <person name="Vuksanovic O."/>
            <person name="Mourched A.-S."/>
            <person name="Charusanti P."/>
            <person name="Shaw S."/>
            <person name="Blin K."/>
            <person name="Weber T."/>
        </authorList>
    </citation>
    <scope>NUCLEOTIDE SEQUENCE</scope>
    <source>
        <strain evidence="2">NBC_01482</strain>
    </source>
</reference>
<proteinExistence type="predicted"/>
<evidence type="ECO:0000256" key="1">
    <source>
        <dbReference type="SAM" id="MobiDB-lite"/>
    </source>
</evidence>
<accession>A0ABZ1YPX8</accession>